<dbReference type="EMBL" id="GGMR01001527">
    <property type="protein sequence ID" value="MBY14146.1"/>
    <property type="molecule type" value="Transcribed_RNA"/>
</dbReference>
<dbReference type="Pfam" id="PF10551">
    <property type="entry name" value="MULE"/>
    <property type="match status" value="1"/>
</dbReference>
<gene>
    <name evidence="2" type="ORF">g.3977</name>
</gene>
<dbReference type="AlphaFoldDB" id="A0A2S2NBJ2"/>
<feature type="domain" description="MULE transposase" evidence="1">
    <location>
        <begin position="185"/>
        <end position="279"/>
    </location>
</feature>
<protein>
    <recommendedName>
        <fullName evidence="1">MULE transposase domain-containing protein</fullName>
    </recommendedName>
</protein>
<name>A0A2S2NBJ2_SCHGA</name>
<reference evidence="2" key="1">
    <citation type="submission" date="2018-04" db="EMBL/GenBank/DDBJ databases">
        <title>Transcriptome of Schizaphis graminum biotype I.</title>
        <authorList>
            <person name="Scully E.D."/>
            <person name="Geib S.M."/>
            <person name="Palmer N.A."/>
            <person name="Koch K."/>
            <person name="Bradshaw J."/>
            <person name="Heng-Moss T."/>
            <person name="Sarath G."/>
        </authorList>
    </citation>
    <scope>NUCLEOTIDE SEQUENCE</scope>
</reference>
<evidence type="ECO:0000259" key="1">
    <source>
        <dbReference type="Pfam" id="PF10551"/>
    </source>
</evidence>
<proteinExistence type="predicted"/>
<dbReference type="InterPro" id="IPR018289">
    <property type="entry name" value="MULE_transposase_dom"/>
</dbReference>
<accession>A0A2S2NBJ2</accession>
<evidence type="ECO:0000313" key="2">
    <source>
        <dbReference type="EMBL" id="MBY14146.1"/>
    </source>
</evidence>
<sequence>MSKLLFINSNRGKAAAIFQKYFYTERKILKNGEIIFMCPKKDCYASIKIDEHRRTVLEIRGEHTRHLQLTDSEIEKHEIKNTIKRKATEEISTRPNKIIRKAISEADHVTLNDISNYRQHIYRKRRKVLSVLPKSYDEAISQLLTSQDTLLTFKKEQFLYINDDKVVSLTCKTNLKTLCDNSEYILADGTFRYCPRYFYQLYTIHIYKNGLYLPLVYYFLTGKTTNDYIGMWQSLINLCNSNNLVFEPKSIRVDFEKSAHLAIQHSFPLCNIYGCRFHLGQAWYRKLNQDFPYLRNEYKANTEVGKWIKYFFGLSFISPEEVSDVFCELIEIAPNSDVLHFSDYIYDNYIQENCLFPPEMWAEIPSTLPKTTNGPEAFHSHYNAQFYSTHPSIWKVIETLKEIQTETYVKIKDISGGIYHLQRAPERQKLEYIQKHWLKYTTGEISRLHFVRIMGHYNVPSIYL</sequence>
<organism evidence="2">
    <name type="scientific">Schizaphis graminum</name>
    <name type="common">Green bug aphid</name>
    <dbReference type="NCBI Taxonomy" id="13262"/>
    <lineage>
        <taxon>Eukaryota</taxon>
        <taxon>Metazoa</taxon>
        <taxon>Ecdysozoa</taxon>
        <taxon>Arthropoda</taxon>
        <taxon>Hexapoda</taxon>
        <taxon>Insecta</taxon>
        <taxon>Pterygota</taxon>
        <taxon>Neoptera</taxon>
        <taxon>Paraneoptera</taxon>
        <taxon>Hemiptera</taxon>
        <taxon>Sternorrhyncha</taxon>
        <taxon>Aphidomorpha</taxon>
        <taxon>Aphidoidea</taxon>
        <taxon>Aphididae</taxon>
        <taxon>Aphidini</taxon>
        <taxon>Schizaphis</taxon>
    </lineage>
</organism>